<evidence type="ECO:0000313" key="1">
    <source>
        <dbReference type="EMBL" id="JAN73077.1"/>
    </source>
</evidence>
<name>A0A0N8EJ51_9CRUS</name>
<accession>A0A0N8EJ51</accession>
<sequence>MSRQDAASLGAESKWRSKIGYENSFCFSLTREFIEGRRESNGSEQFQLQLISFVDKSAALQTTH</sequence>
<dbReference type="EMBL" id="GDIQ01021660">
    <property type="protein sequence ID" value="JAN73077.1"/>
    <property type="molecule type" value="Transcribed_RNA"/>
</dbReference>
<protein>
    <submittedName>
        <fullName evidence="1">Uncharacterized protein</fullName>
    </submittedName>
</protein>
<proteinExistence type="predicted"/>
<organism evidence="1">
    <name type="scientific">Daphnia magna</name>
    <dbReference type="NCBI Taxonomy" id="35525"/>
    <lineage>
        <taxon>Eukaryota</taxon>
        <taxon>Metazoa</taxon>
        <taxon>Ecdysozoa</taxon>
        <taxon>Arthropoda</taxon>
        <taxon>Crustacea</taxon>
        <taxon>Branchiopoda</taxon>
        <taxon>Diplostraca</taxon>
        <taxon>Cladocera</taxon>
        <taxon>Anomopoda</taxon>
        <taxon>Daphniidae</taxon>
        <taxon>Daphnia</taxon>
    </lineage>
</organism>
<dbReference type="AlphaFoldDB" id="A0A0N8EJ51"/>
<reference evidence="1" key="1">
    <citation type="submission" date="2015-10" db="EMBL/GenBank/DDBJ databases">
        <title>EvidentialGene: Evidence-directed Construction of Complete mRNA Transcriptomes without Genomes.</title>
        <authorList>
            <person name="Gilbert D.G."/>
        </authorList>
    </citation>
    <scope>NUCLEOTIDE SEQUENCE</scope>
</reference>